<gene>
    <name evidence="2" type="ORF">ACFODV_06455</name>
</gene>
<protein>
    <submittedName>
        <fullName evidence="2">Chalcone isomerase family protein</fullName>
    </submittedName>
</protein>
<evidence type="ECO:0000259" key="1">
    <source>
        <dbReference type="Pfam" id="PF16036"/>
    </source>
</evidence>
<evidence type="ECO:0000313" key="3">
    <source>
        <dbReference type="Proteomes" id="UP001595386"/>
    </source>
</evidence>
<proteinExistence type="predicted"/>
<dbReference type="GO" id="GO:0016853">
    <property type="term" value="F:isomerase activity"/>
    <property type="evidence" value="ECO:0007669"/>
    <property type="project" value="UniProtKB-KW"/>
</dbReference>
<dbReference type="EMBL" id="JBHRSQ010000009">
    <property type="protein sequence ID" value="MFC2991670.1"/>
    <property type="molecule type" value="Genomic_DNA"/>
</dbReference>
<dbReference type="Gene3D" id="3.50.70.10">
    <property type="match status" value="1"/>
</dbReference>
<dbReference type="PROSITE" id="PS51257">
    <property type="entry name" value="PROKAR_LIPOPROTEIN"/>
    <property type="match status" value="1"/>
</dbReference>
<name>A0ABV7B5Y5_9GAMM</name>
<dbReference type="InterPro" id="IPR016088">
    <property type="entry name" value="Chalcone_isomerase_3-sand"/>
</dbReference>
<dbReference type="SUPFAM" id="SSF54626">
    <property type="entry name" value="Chalcone isomerase"/>
    <property type="match status" value="1"/>
</dbReference>
<dbReference type="Pfam" id="PF16036">
    <property type="entry name" value="Chalcone_3"/>
    <property type="match status" value="1"/>
</dbReference>
<dbReference type="Proteomes" id="UP001595386">
    <property type="component" value="Unassembled WGS sequence"/>
</dbReference>
<keyword evidence="3" id="KW-1185">Reference proteome</keyword>
<sequence>MQRPIHPARPDDTPTFLPALLLALLIACLPIRADATETVEVKGATFATELEEAGQTYRLIGHGLFRYMIWTAYAGAYYQADNRPEPAPLSAVPRRLELEYFHAIEADDFAAATRDSVRERLGESTYRDLLPGLNAFNRAYRSVKPGDRYAMTWDGDALFLALNGEGLYRGDDPALASALFGIWLGDNPLRNDFRDALLGRL</sequence>
<dbReference type="InterPro" id="IPR036298">
    <property type="entry name" value="Chalcone_isomerase_sf"/>
</dbReference>
<reference evidence="3" key="1">
    <citation type="journal article" date="2019" name="Int. J. Syst. Evol. Microbiol.">
        <title>The Global Catalogue of Microorganisms (GCM) 10K type strain sequencing project: providing services to taxonomists for standard genome sequencing and annotation.</title>
        <authorList>
            <consortium name="The Broad Institute Genomics Platform"/>
            <consortium name="The Broad Institute Genome Sequencing Center for Infectious Disease"/>
            <person name="Wu L."/>
            <person name="Ma J."/>
        </authorList>
    </citation>
    <scope>NUCLEOTIDE SEQUENCE [LARGE SCALE GENOMIC DNA]</scope>
    <source>
        <strain evidence="3">KCTC 52660</strain>
    </source>
</reference>
<evidence type="ECO:0000313" key="2">
    <source>
        <dbReference type="EMBL" id="MFC2991670.1"/>
    </source>
</evidence>
<dbReference type="RefSeq" id="WP_379756440.1">
    <property type="nucleotide sequence ID" value="NZ_JBHRSQ010000009.1"/>
</dbReference>
<feature type="domain" description="Chalcone isomerase" evidence="1">
    <location>
        <begin position="39"/>
        <end position="199"/>
    </location>
</feature>
<accession>A0ABV7B5Y5</accession>
<comment type="caution">
    <text evidence="2">The sequence shown here is derived from an EMBL/GenBank/DDBJ whole genome shotgun (WGS) entry which is preliminary data.</text>
</comment>
<keyword evidence="2" id="KW-0413">Isomerase</keyword>
<dbReference type="InterPro" id="IPR016087">
    <property type="entry name" value="Chalcone_isomerase"/>
</dbReference>
<organism evidence="2 3">
    <name type="scientific">Halomonas tibetensis</name>
    <dbReference type="NCBI Taxonomy" id="2259590"/>
    <lineage>
        <taxon>Bacteria</taxon>
        <taxon>Pseudomonadati</taxon>
        <taxon>Pseudomonadota</taxon>
        <taxon>Gammaproteobacteria</taxon>
        <taxon>Oceanospirillales</taxon>
        <taxon>Halomonadaceae</taxon>
        <taxon>Halomonas</taxon>
    </lineage>
</organism>